<keyword evidence="3" id="KW-1185">Reference proteome</keyword>
<dbReference type="OrthoDB" id="9808360at2"/>
<dbReference type="PANTHER" id="PTHR33221">
    <property type="entry name" value="WINGED HELIX-TURN-HELIX TRANSCRIPTIONAL REGULATOR, RRF2 FAMILY"/>
    <property type="match status" value="1"/>
</dbReference>
<dbReference type="PROSITE" id="PS01332">
    <property type="entry name" value="HTH_RRF2_1"/>
    <property type="match status" value="1"/>
</dbReference>
<dbReference type="Pfam" id="PF02082">
    <property type="entry name" value="Rrf2"/>
    <property type="match status" value="1"/>
</dbReference>
<keyword evidence="1" id="KW-0238">DNA-binding</keyword>
<dbReference type="NCBIfam" id="TIGR00738">
    <property type="entry name" value="rrf2_super"/>
    <property type="match status" value="1"/>
</dbReference>
<evidence type="ECO:0000313" key="3">
    <source>
        <dbReference type="Proteomes" id="UP000321577"/>
    </source>
</evidence>
<comment type="caution">
    <text evidence="2">The sequence shown here is derived from an EMBL/GenBank/DDBJ whole genome shotgun (WGS) entry which is preliminary data.</text>
</comment>
<name>A0A512MF57_9BACT</name>
<dbReference type="RefSeq" id="WP_146854160.1">
    <property type="nucleotide sequence ID" value="NZ_BKAG01000047.1"/>
</dbReference>
<dbReference type="Proteomes" id="UP000321577">
    <property type="component" value="Unassembled WGS sequence"/>
</dbReference>
<evidence type="ECO:0000256" key="1">
    <source>
        <dbReference type="ARBA" id="ARBA00023125"/>
    </source>
</evidence>
<proteinExistence type="predicted"/>
<dbReference type="InterPro" id="IPR000944">
    <property type="entry name" value="Tscrpt_reg_Rrf2"/>
</dbReference>
<organism evidence="2 3">
    <name type="scientific">Brevifollis gellanilyticus</name>
    <dbReference type="NCBI Taxonomy" id="748831"/>
    <lineage>
        <taxon>Bacteria</taxon>
        <taxon>Pseudomonadati</taxon>
        <taxon>Verrucomicrobiota</taxon>
        <taxon>Verrucomicrobiia</taxon>
        <taxon>Verrucomicrobiales</taxon>
        <taxon>Verrucomicrobiaceae</taxon>
    </lineage>
</organism>
<dbReference type="GO" id="GO:0003677">
    <property type="term" value="F:DNA binding"/>
    <property type="evidence" value="ECO:0007669"/>
    <property type="project" value="UniProtKB-KW"/>
</dbReference>
<dbReference type="GO" id="GO:0003700">
    <property type="term" value="F:DNA-binding transcription factor activity"/>
    <property type="evidence" value="ECO:0007669"/>
    <property type="project" value="TreeGrafter"/>
</dbReference>
<dbReference type="Gene3D" id="1.10.10.10">
    <property type="entry name" value="Winged helix-like DNA-binding domain superfamily/Winged helix DNA-binding domain"/>
    <property type="match status" value="1"/>
</dbReference>
<dbReference type="EMBL" id="BKAG01000047">
    <property type="protein sequence ID" value="GEP45348.1"/>
    <property type="molecule type" value="Genomic_DNA"/>
</dbReference>
<sequence length="148" mass="16146">MKLSKKAEYAMRALLCMARDTETSTFAIQDISTRERIPLKFLEQILLALKNGGLLRSKRGVGGGYQFHKAPSRITLGEVVTLIDGPFEPIACASPEKHGGSCECGVSGACGLGQTFSLLKQQVDGWLNATTLAQVLERERRETVSFDI</sequence>
<gene>
    <name evidence="2" type="ORF">BGE01nite_46390</name>
</gene>
<dbReference type="GO" id="GO:0005829">
    <property type="term" value="C:cytosol"/>
    <property type="evidence" value="ECO:0007669"/>
    <property type="project" value="TreeGrafter"/>
</dbReference>
<dbReference type="InterPro" id="IPR030489">
    <property type="entry name" value="TR_Rrf2-type_CS"/>
</dbReference>
<dbReference type="PROSITE" id="PS51197">
    <property type="entry name" value="HTH_RRF2_2"/>
    <property type="match status" value="1"/>
</dbReference>
<dbReference type="InterPro" id="IPR036390">
    <property type="entry name" value="WH_DNA-bd_sf"/>
</dbReference>
<accession>A0A512MF57</accession>
<dbReference type="PANTHER" id="PTHR33221:SF5">
    <property type="entry name" value="HTH-TYPE TRANSCRIPTIONAL REGULATOR ISCR"/>
    <property type="match status" value="1"/>
</dbReference>
<protein>
    <submittedName>
        <fullName evidence="2">Rrf2 family transcriptional regulator</fullName>
    </submittedName>
</protein>
<dbReference type="AlphaFoldDB" id="A0A512MF57"/>
<dbReference type="SUPFAM" id="SSF46785">
    <property type="entry name" value="Winged helix' DNA-binding domain"/>
    <property type="match status" value="1"/>
</dbReference>
<evidence type="ECO:0000313" key="2">
    <source>
        <dbReference type="EMBL" id="GEP45348.1"/>
    </source>
</evidence>
<reference evidence="2 3" key="1">
    <citation type="submission" date="2019-07" db="EMBL/GenBank/DDBJ databases">
        <title>Whole genome shotgun sequence of Brevifollis gellanilyticus NBRC 108608.</title>
        <authorList>
            <person name="Hosoyama A."/>
            <person name="Uohara A."/>
            <person name="Ohji S."/>
            <person name="Ichikawa N."/>
        </authorList>
    </citation>
    <scope>NUCLEOTIDE SEQUENCE [LARGE SCALE GENOMIC DNA]</scope>
    <source>
        <strain evidence="2 3">NBRC 108608</strain>
    </source>
</reference>
<dbReference type="InterPro" id="IPR036388">
    <property type="entry name" value="WH-like_DNA-bd_sf"/>
</dbReference>